<proteinExistence type="predicted"/>
<name>A0ABD3P9C9_9STRA</name>
<dbReference type="AlphaFoldDB" id="A0ABD3P9C9"/>
<protein>
    <submittedName>
        <fullName evidence="1">Uncharacterized protein</fullName>
    </submittedName>
</protein>
<accession>A0ABD3P9C9</accession>
<keyword evidence="2" id="KW-1185">Reference proteome</keyword>
<dbReference type="EMBL" id="JALLAZ020000955">
    <property type="protein sequence ID" value="KAL3783781.1"/>
    <property type="molecule type" value="Genomic_DNA"/>
</dbReference>
<gene>
    <name evidence="1" type="ORF">ACHAW5_000604</name>
</gene>
<evidence type="ECO:0000313" key="1">
    <source>
        <dbReference type="EMBL" id="KAL3783781.1"/>
    </source>
</evidence>
<evidence type="ECO:0000313" key="2">
    <source>
        <dbReference type="Proteomes" id="UP001530315"/>
    </source>
</evidence>
<organism evidence="1 2">
    <name type="scientific">Stephanodiscus triporus</name>
    <dbReference type="NCBI Taxonomy" id="2934178"/>
    <lineage>
        <taxon>Eukaryota</taxon>
        <taxon>Sar</taxon>
        <taxon>Stramenopiles</taxon>
        <taxon>Ochrophyta</taxon>
        <taxon>Bacillariophyta</taxon>
        <taxon>Coscinodiscophyceae</taxon>
        <taxon>Thalassiosirophycidae</taxon>
        <taxon>Stephanodiscales</taxon>
        <taxon>Stephanodiscaceae</taxon>
        <taxon>Stephanodiscus</taxon>
    </lineage>
</organism>
<sequence length="123" mass="13684">MLAPFVKTIQQGRPYQRPDTKVGYVGTPAVIMEAMRRTGQLGRLSVSLSREVDKDRGSNPLCLGTPNWSEMTWRYDMTGFEGDGWNTETDGDDVEEQIYFISNPALGLWAVCSVEEGPDYASA</sequence>
<comment type="caution">
    <text evidence="1">The sequence shown here is derived from an EMBL/GenBank/DDBJ whole genome shotgun (WGS) entry which is preliminary data.</text>
</comment>
<dbReference type="Proteomes" id="UP001530315">
    <property type="component" value="Unassembled WGS sequence"/>
</dbReference>
<reference evidence="1 2" key="1">
    <citation type="submission" date="2024-10" db="EMBL/GenBank/DDBJ databases">
        <title>Updated reference genomes for cyclostephanoid diatoms.</title>
        <authorList>
            <person name="Roberts W.R."/>
            <person name="Alverson A.J."/>
        </authorList>
    </citation>
    <scope>NUCLEOTIDE SEQUENCE [LARGE SCALE GENOMIC DNA]</scope>
    <source>
        <strain evidence="1 2">AJA276-08</strain>
    </source>
</reference>